<dbReference type="CDD" id="cd01293">
    <property type="entry name" value="Bact_CD"/>
    <property type="match status" value="1"/>
</dbReference>
<dbReference type="Gene3D" id="2.30.40.10">
    <property type="entry name" value="Urease, subunit C, domain 1"/>
    <property type="match status" value="1"/>
</dbReference>
<dbReference type="Proteomes" id="UP001597173">
    <property type="component" value="Unassembled WGS sequence"/>
</dbReference>
<dbReference type="InterPro" id="IPR013108">
    <property type="entry name" value="Amidohydro_3"/>
</dbReference>
<comment type="caution">
    <text evidence="2">The sequence shown here is derived from an EMBL/GenBank/DDBJ whole genome shotgun (WGS) entry which is preliminary data.</text>
</comment>
<dbReference type="PANTHER" id="PTHR32027">
    <property type="entry name" value="CYTOSINE DEAMINASE"/>
    <property type="match status" value="1"/>
</dbReference>
<dbReference type="Pfam" id="PF07969">
    <property type="entry name" value="Amidohydro_3"/>
    <property type="match status" value="1"/>
</dbReference>
<keyword evidence="3" id="KW-1185">Reference proteome</keyword>
<proteinExistence type="predicted"/>
<organism evidence="2 3">
    <name type="scientific">Mycoplana ramosa</name>
    <name type="common">Mycoplana bullata</name>
    <dbReference type="NCBI Taxonomy" id="40837"/>
    <lineage>
        <taxon>Bacteria</taxon>
        <taxon>Pseudomonadati</taxon>
        <taxon>Pseudomonadota</taxon>
        <taxon>Alphaproteobacteria</taxon>
        <taxon>Hyphomicrobiales</taxon>
        <taxon>Rhizobiaceae</taxon>
        <taxon>Mycoplana</taxon>
    </lineage>
</organism>
<reference evidence="3" key="1">
    <citation type="journal article" date="2019" name="Int. J. Syst. Evol. Microbiol.">
        <title>The Global Catalogue of Microorganisms (GCM) 10K type strain sequencing project: providing services to taxonomists for standard genome sequencing and annotation.</title>
        <authorList>
            <consortium name="The Broad Institute Genomics Platform"/>
            <consortium name="The Broad Institute Genome Sequencing Center for Infectious Disease"/>
            <person name="Wu L."/>
            <person name="Ma J."/>
        </authorList>
    </citation>
    <scope>NUCLEOTIDE SEQUENCE [LARGE SCALE GENOMIC DNA]</scope>
    <source>
        <strain evidence="3">CCUG 55609</strain>
    </source>
</reference>
<evidence type="ECO:0000313" key="2">
    <source>
        <dbReference type="EMBL" id="MFD1329153.1"/>
    </source>
</evidence>
<evidence type="ECO:0000313" key="3">
    <source>
        <dbReference type="Proteomes" id="UP001597173"/>
    </source>
</evidence>
<name>A0ABW3YYZ4_MYCRA</name>
<accession>A0ABW3YYZ4</accession>
<dbReference type="SUPFAM" id="SSF51556">
    <property type="entry name" value="Metallo-dependent hydrolases"/>
    <property type="match status" value="1"/>
</dbReference>
<dbReference type="RefSeq" id="WP_374835815.1">
    <property type="nucleotide sequence ID" value="NZ_JBHEEW010000002.1"/>
</dbReference>
<dbReference type="EMBL" id="JBHTNF010000009">
    <property type="protein sequence ID" value="MFD1329153.1"/>
    <property type="molecule type" value="Genomic_DNA"/>
</dbReference>
<sequence length="385" mass="41594">MTTTYTNLRDIDGQSIGIRCTGGVIEAIGAGITAPDAVDCEGRLVLPAFVEPHVHLDKTLWGEGWQPGRRAARLRDYIDNERRVLTANPTPPEERASRLLAEMLRHGTTAVRSHIDVAPDMGLSHVEAMLRLRESWRDKVDLQFVAFPQQGLLCRPGTTELIRQAIDLGVETVGGLDPAGIDGDPDGQLRFVFDLAVEKGVGVDIHLHDKGELGAWQIERIADYAEASGLAGKVMVSHAYCLGMIAPARLEKIGRRLADLQISLMTSAPADVAVPPVERLTELGVTVCCGSDGIRDAWSPLGNGDMLERAFLTAYRFDWNTDVDFRRALGCATENAAKAIGLSGYGLRAGGRADFVMIEALNVGDALGRRPAGRRVVRRGSVVSG</sequence>
<dbReference type="SUPFAM" id="SSF51338">
    <property type="entry name" value="Composite domain of metallo-dependent hydrolases"/>
    <property type="match status" value="1"/>
</dbReference>
<gene>
    <name evidence="2" type="ORF">ACFQ33_14790</name>
</gene>
<feature type="domain" description="Amidohydrolase 3" evidence="1">
    <location>
        <begin position="95"/>
        <end position="383"/>
    </location>
</feature>
<dbReference type="InterPro" id="IPR032466">
    <property type="entry name" value="Metal_Hydrolase"/>
</dbReference>
<protein>
    <submittedName>
        <fullName evidence="2">Amidohydrolase</fullName>
    </submittedName>
</protein>
<dbReference type="InterPro" id="IPR052349">
    <property type="entry name" value="Metallo-hydrolase_Enzymes"/>
</dbReference>
<dbReference type="Gene3D" id="3.20.20.140">
    <property type="entry name" value="Metal-dependent hydrolases"/>
    <property type="match status" value="1"/>
</dbReference>
<dbReference type="NCBIfam" id="NF004636">
    <property type="entry name" value="PRK05985.1"/>
    <property type="match status" value="1"/>
</dbReference>
<dbReference type="PANTHER" id="PTHR32027:SF9">
    <property type="entry name" value="BLL3847 PROTEIN"/>
    <property type="match status" value="1"/>
</dbReference>
<dbReference type="InterPro" id="IPR011059">
    <property type="entry name" value="Metal-dep_hydrolase_composite"/>
</dbReference>
<evidence type="ECO:0000259" key="1">
    <source>
        <dbReference type="Pfam" id="PF07969"/>
    </source>
</evidence>